<evidence type="ECO:0000313" key="1">
    <source>
        <dbReference type="EMBL" id="GAA3716240.1"/>
    </source>
</evidence>
<dbReference type="Gene3D" id="2.160.10.10">
    <property type="entry name" value="Hexapeptide repeat proteins"/>
    <property type="match status" value="1"/>
</dbReference>
<dbReference type="Pfam" id="PF00132">
    <property type="entry name" value="Hexapep"/>
    <property type="match status" value="1"/>
</dbReference>
<comment type="caution">
    <text evidence="1">The sequence shown here is derived from an EMBL/GenBank/DDBJ whole genome shotgun (WGS) entry which is preliminary data.</text>
</comment>
<dbReference type="SUPFAM" id="SSF51161">
    <property type="entry name" value="Trimeric LpxA-like enzymes"/>
    <property type="match status" value="1"/>
</dbReference>
<reference evidence="2" key="1">
    <citation type="journal article" date="2019" name="Int. J. Syst. Evol. Microbiol.">
        <title>The Global Catalogue of Microorganisms (GCM) 10K type strain sequencing project: providing services to taxonomists for standard genome sequencing and annotation.</title>
        <authorList>
            <consortium name="The Broad Institute Genomics Platform"/>
            <consortium name="The Broad Institute Genome Sequencing Center for Infectious Disease"/>
            <person name="Wu L."/>
            <person name="Ma J."/>
        </authorList>
    </citation>
    <scope>NUCLEOTIDE SEQUENCE [LARGE SCALE GENOMIC DNA]</scope>
    <source>
        <strain evidence="2">JCM 30846</strain>
    </source>
</reference>
<keyword evidence="2" id="KW-1185">Reference proteome</keyword>
<dbReference type="PANTHER" id="PTHR13061">
    <property type="entry name" value="DYNACTIN SUBUNIT P25"/>
    <property type="match status" value="1"/>
</dbReference>
<dbReference type="Proteomes" id="UP001499884">
    <property type="component" value="Unassembled WGS sequence"/>
</dbReference>
<sequence>MNSSHPHGPYLLALGEGRPATDAEAWIAPGARLLGAVAVGPGSSVWYGAVLRADLAPITVGRDSNLQDNAVVHNDTGCPTVIGDRVSVGHTAVVHGATVEDDCLIGMAAVVMNRARIGAGSLVAAGAVVPEDTVVPPGSLVVGVPGGTRRPLRPEEALRISENAALYRELAERHRAASA</sequence>
<protein>
    <submittedName>
        <fullName evidence="1">Gamma carbonic anhydrase family protein</fullName>
    </submittedName>
</protein>
<dbReference type="InterPro" id="IPR050484">
    <property type="entry name" value="Transf_Hexapept/Carb_Anhydrase"/>
</dbReference>
<proteinExistence type="predicted"/>
<dbReference type="CDD" id="cd04645">
    <property type="entry name" value="LbH_gamma_CA_like"/>
    <property type="match status" value="1"/>
</dbReference>
<name>A0ABP7EF34_9ACTN</name>
<dbReference type="InterPro" id="IPR011004">
    <property type="entry name" value="Trimer_LpxA-like_sf"/>
</dbReference>
<dbReference type="PANTHER" id="PTHR13061:SF29">
    <property type="entry name" value="GAMMA CARBONIC ANHYDRASE-LIKE 1, MITOCHONDRIAL-RELATED"/>
    <property type="match status" value="1"/>
</dbReference>
<dbReference type="InterPro" id="IPR001451">
    <property type="entry name" value="Hexapep"/>
</dbReference>
<accession>A0ABP7EF34</accession>
<organism evidence="1 2">
    <name type="scientific">Streptomyces tremellae</name>
    <dbReference type="NCBI Taxonomy" id="1124239"/>
    <lineage>
        <taxon>Bacteria</taxon>
        <taxon>Bacillati</taxon>
        <taxon>Actinomycetota</taxon>
        <taxon>Actinomycetes</taxon>
        <taxon>Kitasatosporales</taxon>
        <taxon>Streptomycetaceae</taxon>
        <taxon>Streptomyces</taxon>
    </lineage>
</organism>
<dbReference type="RefSeq" id="WP_345642255.1">
    <property type="nucleotide sequence ID" value="NZ_BAABEP010000005.1"/>
</dbReference>
<dbReference type="InterPro" id="IPR047324">
    <property type="entry name" value="LbH_gamma_CA-like"/>
</dbReference>
<evidence type="ECO:0000313" key="2">
    <source>
        <dbReference type="Proteomes" id="UP001499884"/>
    </source>
</evidence>
<gene>
    <name evidence="1" type="ORF">GCM10023082_12380</name>
</gene>
<dbReference type="EMBL" id="BAABEP010000005">
    <property type="protein sequence ID" value="GAA3716240.1"/>
    <property type="molecule type" value="Genomic_DNA"/>
</dbReference>